<dbReference type="GO" id="GO:0016832">
    <property type="term" value="F:aldehyde-lyase activity"/>
    <property type="evidence" value="ECO:0007669"/>
    <property type="project" value="TreeGrafter"/>
</dbReference>
<dbReference type="GO" id="GO:0046872">
    <property type="term" value="F:metal ion binding"/>
    <property type="evidence" value="ECO:0007669"/>
    <property type="project" value="UniProtKB-KW"/>
</dbReference>
<dbReference type="InterPro" id="IPR005000">
    <property type="entry name" value="Aldolase/citrate-lyase_domain"/>
</dbReference>
<protein>
    <submittedName>
        <fullName evidence="5">Aldolase</fullName>
    </submittedName>
</protein>
<evidence type="ECO:0000256" key="2">
    <source>
        <dbReference type="ARBA" id="ARBA00022723"/>
    </source>
</evidence>
<dbReference type="InterPro" id="IPR040442">
    <property type="entry name" value="Pyrv_kinase-like_dom_sf"/>
</dbReference>
<comment type="caution">
    <text evidence="5">The sequence shown here is derived from an EMBL/GenBank/DDBJ whole genome shotgun (WGS) entry which is preliminary data.</text>
</comment>
<evidence type="ECO:0000313" key="6">
    <source>
        <dbReference type="Proteomes" id="UP000218934"/>
    </source>
</evidence>
<reference evidence="5 6" key="1">
    <citation type="submission" date="2017-09" db="EMBL/GenBank/DDBJ databases">
        <title>The Catabolism of 3,6-Dichlorosalicylic acid is Initiated by the Cytochrome P450 Monooxygenase DsmABC in Rhizorhabdus dicambivorans Ndbn-20.</title>
        <authorList>
            <person name="Na L."/>
        </authorList>
    </citation>
    <scope>NUCLEOTIDE SEQUENCE [LARGE SCALE GENOMIC DNA]</scope>
    <source>
        <strain evidence="5 6">Ndbn-20m</strain>
    </source>
</reference>
<keyword evidence="3" id="KW-0456">Lyase</keyword>
<organism evidence="5 6">
    <name type="scientific">Rhizorhabdus dicambivorans</name>
    <dbReference type="NCBI Taxonomy" id="1850238"/>
    <lineage>
        <taxon>Bacteria</taxon>
        <taxon>Pseudomonadati</taxon>
        <taxon>Pseudomonadota</taxon>
        <taxon>Alphaproteobacteria</taxon>
        <taxon>Sphingomonadales</taxon>
        <taxon>Sphingomonadaceae</taxon>
        <taxon>Rhizorhabdus</taxon>
    </lineage>
</organism>
<dbReference type="GO" id="GO:0005737">
    <property type="term" value="C:cytoplasm"/>
    <property type="evidence" value="ECO:0007669"/>
    <property type="project" value="TreeGrafter"/>
</dbReference>
<evidence type="ECO:0000256" key="1">
    <source>
        <dbReference type="ARBA" id="ARBA00005568"/>
    </source>
</evidence>
<keyword evidence="2" id="KW-0479">Metal-binding</keyword>
<dbReference type="Proteomes" id="UP000218934">
    <property type="component" value="Unassembled WGS sequence"/>
</dbReference>
<evidence type="ECO:0000313" key="5">
    <source>
        <dbReference type="EMBL" id="PCE40535.1"/>
    </source>
</evidence>
<keyword evidence="6" id="KW-1185">Reference proteome</keyword>
<feature type="domain" description="HpcH/HpaI aldolase/citrate lyase" evidence="4">
    <location>
        <begin position="33"/>
        <end position="214"/>
    </location>
</feature>
<dbReference type="Gene3D" id="3.20.20.60">
    <property type="entry name" value="Phosphoenolpyruvate-binding domains"/>
    <property type="match status" value="1"/>
</dbReference>
<dbReference type="InterPro" id="IPR015813">
    <property type="entry name" value="Pyrv/PenolPyrv_kinase-like_dom"/>
</dbReference>
<dbReference type="EMBL" id="NWUF01000026">
    <property type="protein sequence ID" value="PCE40535.1"/>
    <property type="molecule type" value="Genomic_DNA"/>
</dbReference>
<sequence length="259" mass="27433">MIRSAENMVRKRLHSGEVAVGLGVRLFRSVEIVGLAAEAGYDWLFIDLEHGSISLESLSQISNVAVLSRCAPIVRVPQLDFSTASRALDGGALGVIFPHVETAEEAMAIVDHVRFPPRGRRSYAARQPAIGFAARPAREVMPALDAEILCFVMIESAAGVANAAAIAAVPGIDVLFIGANDLAIDLGIADQFDSADFRHAVDRIIEAGRAHGKAIGIGGIRAGEYMQHLLQAGVSIILGDMEASILVEGGRAQTSMLKK</sequence>
<gene>
    <name evidence="5" type="ORF">COO09_19610</name>
</gene>
<dbReference type="PANTHER" id="PTHR30502">
    <property type="entry name" value="2-KETO-3-DEOXY-L-RHAMNONATE ALDOLASE"/>
    <property type="match status" value="1"/>
</dbReference>
<dbReference type="OrthoDB" id="9802624at2"/>
<dbReference type="AlphaFoldDB" id="A0A2A4FP49"/>
<evidence type="ECO:0000256" key="3">
    <source>
        <dbReference type="ARBA" id="ARBA00023239"/>
    </source>
</evidence>
<dbReference type="PANTHER" id="PTHR30502:SF0">
    <property type="entry name" value="PHOSPHOENOLPYRUVATE CARBOXYLASE FAMILY PROTEIN"/>
    <property type="match status" value="1"/>
</dbReference>
<comment type="similarity">
    <text evidence="1">Belongs to the HpcH/HpaI aldolase family.</text>
</comment>
<dbReference type="SUPFAM" id="SSF51621">
    <property type="entry name" value="Phosphoenolpyruvate/pyruvate domain"/>
    <property type="match status" value="1"/>
</dbReference>
<name>A0A2A4FP49_9SPHN</name>
<evidence type="ECO:0000259" key="4">
    <source>
        <dbReference type="Pfam" id="PF03328"/>
    </source>
</evidence>
<accession>A0A2A4FP49</accession>
<dbReference type="InterPro" id="IPR050251">
    <property type="entry name" value="HpcH-HpaI_aldolase"/>
</dbReference>
<dbReference type="Pfam" id="PF03328">
    <property type="entry name" value="HpcH_HpaI"/>
    <property type="match status" value="1"/>
</dbReference>
<proteinExistence type="inferred from homology"/>
<dbReference type="KEGG" id="rdi:CMV14_07415"/>